<feature type="domain" description="Glycosyl transferase family 1" evidence="1">
    <location>
        <begin position="186"/>
        <end position="351"/>
    </location>
</feature>
<dbReference type="PANTHER" id="PTHR45947">
    <property type="entry name" value="SULFOQUINOVOSYL TRANSFERASE SQD2"/>
    <property type="match status" value="1"/>
</dbReference>
<keyword evidence="4" id="KW-1185">Reference proteome</keyword>
<dbReference type="InterPro" id="IPR028098">
    <property type="entry name" value="Glyco_trans_4-like_N"/>
</dbReference>
<dbReference type="Gene3D" id="3.40.50.2000">
    <property type="entry name" value="Glycogen Phosphorylase B"/>
    <property type="match status" value="2"/>
</dbReference>
<dbReference type="PANTHER" id="PTHR45947:SF14">
    <property type="entry name" value="SLL1723 PROTEIN"/>
    <property type="match status" value="1"/>
</dbReference>
<dbReference type="EMBL" id="VITR01000008">
    <property type="protein sequence ID" value="TWB41130.1"/>
    <property type="molecule type" value="Genomic_DNA"/>
</dbReference>
<dbReference type="Proteomes" id="UP000315751">
    <property type="component" value="Unassembled WGS sequence"/>
</dbReference>
<dbReference type="SUPFAM" id="SSF53756">
    <property type="entry name" value="UDP-Glycosyltransferase/glycogen phosphorylase"/>
    <property type="match status" value="1"/>
</dbReference>
<comment type="caution">
    <text evidence="3">The sequence shown here is derived from an EMBL/GenBank/DDBJ whole genome shotgun (WGS) entry which is preliminary data.</text>
</comment>
<dbReference type="AlphaFoldDB" id="A0A560H6D5"/>
<keyword evidence="3" id="KW-0808">Transferase</keyword>
<proteinExistence type="predicted"/>
<evidence type="ECO:0000313" key="3">
    <source>
        <dbReference type="EMBL" id="TWB41130.1"/>
    </source>
</evidence>
<gene>
    <name evidence="3" type="ORF">FBZ90_108154</name>
</gene>
<dbReference type="InterPro" id="IPR050194">
    <property type="entry name" value="Glycosyltransferase_grp1"/>
</dbReference>
<accession>A0A560H6D5</accession>
<reference evidence="3 4" key="1">
    <citation type="submission" date="2019-06" db="EMBL/GenBank/DDBJ databases">
        <title>Genomic Encyclopedia of Type Strains, Phase IV (KMG-V): Genome sequencing to study the core and pangenomes of soil and plant-associated prokaryotes.</title>
        <authorList>
            <person name="Whitman W."/>
        </authorList>
    </citation>
    <scope>NUCLEOTIDE SEQUENCE [LARGE SCALE GENOMIC DNA]</scope>
    <source>
        <strain evidence="3 4">BR 11622</strain>
    </source>
</reference>
<feature type="domain" description="Glycosyltransferase subfamily 4-like N-terminal" evidence="2">
    <location>
        <begin position="48"/>
        <end position="179"/>
    </location>
</feature>
<sequence length="378" mass="41631">MAEVVIFRHNLFRVSETFITEQARFLRRHTPLYLGRLRYGPGPQGAESLALRDLWPHFALPRIGWQMLTRDPSPYQRLLAGRRPALIHAHFGVEGVYALPLARRLGVPLVTTFHGFDATLSTAALMLSPAWINYPLFRGRLARQGDLFLCASAFIRERVLAMGFPPERTQVHYIGVDTQAIPPRDLVEETPTILHVARLVEVKGAEYLIRAFARLAPRHPGTHLDIIGDGPLRQSLQQLAGTLGVGERVRFLGALPHAEVLARMRRAAMLVLPSVRTGSGRVEGLGMVVLEAAAAGVPVVGSRIGGIPEAVIDGQTGLLAPERDAEALARHMDALLSDRDLRQRMGADARSHVARHFDIRHQTAALERLYDGVTGHAA</sequence>
<protein>
    <submittedName>
        <fullName evidence="3">Glycosyltransferase involved in cell wall biosynthesis</fullName>
    </submittedName>
</protein>
<evidence type="ECO:0000259" key="1">
    <source>
        <dbReference type="Pfam" id="PF00534"/>
    </source>
</evidence>
<name>A0A560H6D5_9PROT</name>
<dbReference type="Pfam" id="PF00534">
    <property type="entry name" value="Glycos_transf_1"/>
    <property type="match status" value="1"/>
</dbReference>
<dbReference type="GO" id="GO:0016757">
    <property type="term" value="F:glycosyltransferase activity"/>
    <property type="evidence" value="ECO:0007669"/>
    <property type="project" value="InterPro"/>
</dbReference>
<dbReference type="OrthoDB" id="529131at2"/>
<evidence type="ECO:0000313" key="4">
    <source>
        <dbReference type="Proteomes" id="UP000315751"/>
    </source>
</evidence>
<dbReference type="InterPro" id="IPR001296">
    <property type="entry name" value="Glyco_trans_1"/>
</dbReference>
<organism evidence="3 4">
    <name type="scientific">Nitrospirillum amazonense</name>
    <dbReference type="NCBI Taxonomy" id="28077"/>
    <lineage>
        <taxon>Bacteria</taxon>
        <taxon>Pseudomonadati</taxon>
        <taxon>Pseudomonadota</taxon>
        <taxon>Alphaproteobacteria</taxon>
        <taxon>Rhodospirillales</taxon>
        <taxon>Azospirillaceae</taxon>
        <taxon>Nitrospirillum</taxon>
    </lineage>
</organism>
<dbReference type="Pfam" id="PF13439">
    <property type="entry name" value="Glyco_transf_4"/>
    <property type="match status" value="1"/>
</dbReference>
<dbReference type="RefSeq" id="WP_145733522.1">
    <property type="nucleotide sequence ID" value="NZ_VITR01000008.1"/>
</dbReference>
<evidence type="ECO:0000259" key="2">
    <source>
        <dbReference type="Pfam" id="PF13439"/>
    </source>
</evidence>